<feature type="region of interest" description="Disordered" evidence="1">
    <location>
        <begin position="197"/>
        <end position="219"/>
    </location>
</feature>
<dbReference type="OrthoDB" id="2803993at2759"/>
<reference evidence="2" key="1">
    <citation type="journal article" date="2021" name="New Phytol.">
        <title>Evolutionary innovations through gain and loss of genes in the ectomycorrhizal Boletales.</title>
        <authorList>
            <person name="Wu G."/>
            <person name="Miyauchi S."/>
            <person name="Morin E."/>
            <person name="Kuo A."/>
            <person name="Drula E."/>
            <person name="Varga T."/>
            <person name="Kohler A."/>
            <person name="Feng B."/>
            <person name="Cao Y."/>
            <person name="Lipzen A."/>
            <person name="Daum C."/>
            <person name="Hundley H."/>
            <person name="Pangilinan J."/>
            <person name="Johnson J."/>
            <person name="Barry K."/>
            <person name="LaButti K."/>
            <person name="Ng V."/>
            <person name="Ahrendt S."/>
            <person name="Min B."/>
            <person name="Choi I.G."/>
            <person name="Park H."/>
            <person name="Plett J.M."/>
            <person name="Magnuson J."/>
            <person name="Spatafora J.W."/>
            <person name="Nagy L.G."/>
            <person name="Henrissat B."/>
            <person name="Grigoriev I.V."/>
            <person name="Yang Z.L."/>
            <person name="Xu J."/>
            <person name="Martin F.M."/>
        </authorList>
    </citation>
    <scope>NUCLEOTIDE SEQUENCE</scope>
    <source>
        <strain evidence="2">KKN 215</strain>
    </source>
</reference>
<proteinExistence type="predicted"/>
<name>A0A8K0UJM1_9AGAR</name>
<accession>A0A8K0UJM1</accession>
<dbReference type="AlphaFoldDB" id="A0A8K0UJM1"/>
<dbReference type="EMBL" id="JAEVFJ010000024">
    <property type="protein sequence ID" value="KAH8094895.1"/>
    <property type="molecule type" value="Genomic_DNA"/>
</dbReference>
<evidence type="ECO:0000313" key="2">
    <source>
        <dbReference type="EMBL" id="KAH8094895.1"/>
    </source>
</evidence>
<evidence type="ECO:0000256" key="1">
    <source>
        <dbReference type="SAM" id="MobiDB-lite"/>
    </source>
</evidence>
<dbReference type="Proteomes" id="UP000813824">
    <property type="component" value="Unassembled WGS sequence"/>
</dbReference>
<keyword evidence="3" id="KW-1185">Reference proteome</keyword>
<comment type="caution">
    <text evidence="2">The sequence shown here is derived from an EMBL/GenBank/DDBJ whole genome shotgun (WGS) entry which is preliminary data.</text>
</comment>
<organism evidence="2 3">
    <name type="scientific">Cristinia sonorae</name>
    <dbReference type="NCBI Taxonomy" id="1940300"/>
    <lineage>
        <taxon>Eukaryota</taxon>
        <taxon>Fungi</taxon>
        <taxon>Dikarya</taxon>
        <taxon>Basidiomycota</taxon>
        <taxon>Agaricomycotina</taxon>
        <taxon>Agaricomycetes</taxon>
        <taxon>Agaricomycetidae</taxon>
        <taxon>Agaricales</taxon>
        <taxon>Pleurotineae</taxon>
        <taxon>Stephanosporaceae</taxon>
        <taxon>Cristinia</taxon>
    </lineage>
</organism>
<gene>
    <name evidence="2" type="ORF">BXZ70DRAFT_908686</name>
</gene>
<evidence type="ECO:0000313" key="3">
    <source>
        <dbReference type="Proteomes" id="UP000813824"/>
    </source>
</evidence>
<protein>
    <submittedName>
        <fullName evidence="2">Uncharacterized protein</fullName>
    </submittedName>
</protein>
<sequence length="219" mass="24099">MPLGRRPSPWLQNIEKLNSKPEFQLFEVGPGGILLGGDLELSKGPDDEFEARIEGVRSGIWHTVLIYEDSETSGWKEFRRATAQWVAEGPLDIEALAVAFPDPNLNPLTAWKKVGSYSVDSGAHGVIDQDGLASKIADAHGSREYVLEMCSDVSSAANMVSAQIGFVIGGDDGGYNIWARKHTDKIVEIMVRPNFEEDGEGFEYEDARDDHGEDEDSEE</sequence>